<evidence type="ECO:0000259" key="2">
    <source>
        <dbReference type="SMART" id="SM00867"/>
    </source>
</evidence>
<dbReference type="OrthoDB" id="951410at2"/>
<reference evidence="3 4" key="1">
    <citation type="submission" date="2019-02" db="EMBL/GenBank/DDBJ databases">
        <title>Pedobacter sp. RP-1-13 sp. nov., isolated from Arctic soil.</title>
        <authorList>
            <person name="Dahal R.H."/>
        </authorList>
    </citation>
    <scope>NUCLEOTIDE SEQUENCE [LARGE SCALE GENOMIC DNA]</scope>
    <source>
        <strain evidence="3 4">RP-1-13</strain>
    </source>
</reference>
<dbReference type="SMART" id="SM00867">
    <property type="entry name" value="YceI"/>
    <property type="match status" value="1"/>
</dbReference>
<dbReference type="RefSeq" id="WP_131553735.1">
    <property type="nucleotide sequence ID" value="NZ_SJSK01000003.1"/>
</dbReference>
<dbReference type="PANTHER" id="PTHR34406:SF1">
    <property type="entry name" value="PROTEIN YCEI"/>
    <property type="match status" value="1"/>
</dbReference>
<accession>A0A4R0MWL8</accession>
<dbReference type="EMBL" id="SJSK01000003">
    <property type="protein sequence ID" value="TCC90334.1"/>
    <property type="molecule type" value="Genomic_DNA"/>
</dbReference>
<sequence>MINKITIILLLFSLSFSATAQKSYSLDIKKSKISWKIETVGKHNGQILFSWGKLDYSPKGEPTAASFIMDMNKMTSLDRPTEKGRAEIDTELRSPGFFDVAVYPTATMIVKQILKTPTPNVFRVTGDLTIKGITHRIEFNAAIVKKGELITAKANFNIARKKWNIDFKEKPNDWDFTAAIKNKMIDDDIQISLDLTFGK</sequence>
<gene>
    <name evidence="3" type="ORF">EZ428_13740</name>
</gene>
<keyword evidence="1" id="KW-0732">Signal</keyword>
<protein>
    <submittedName>
        <fullName evidence="3">YceI family protein</fullName>
    </submittedName>
</protein>
<dbReference type="InterPro" id="IPR036761">
    <property type="entry name" value="TTHA0802/YceI-like_sf"/>
</dbReference>
<evidence type="ECO:0000256" key="1">
    <source>
        <dbReference type="SAM" id="SignalP"/>
    </source>
</evidence>
<feature type="signal peptide" evidence="1">
    <location>
        <begin position="1"/>
        <end position="20"/>
    </location>
</feature>
<feature type="chain" id="PRO_5020978055" evidence="1">
    <location>
        <begin position="21"/>
        <end position="199"/>
    </location>
</feature>
<evidence type="ECO:0000313" key="3">
    <source>
        <dbReference type="EMBL" id="TCC90334.1"/>
    </source>
</evidence>
<proteinExistence type="predicted"/>
<organism evidence="3 4">
    <name type="scientific">Pedobacter frigiditerrae</name>
    <dbReference type="NCBI Taxonomy" id="2530452"/>
    <lineage>
        <taxon>Bacteria</taxon>
        <taxon>Pseudomonadati</taxon>
        <taxon>Bacteroidota</taxon>
        <taxon>Sphingobacteriia</taxon>
        <taxon>Sphingobacteriales</taxon>
        <taxon>Sphingobacteriaceae</taxon>
        <taxon>Pedobacter</taxon>
    </lineage>
</organism>
<dbReference type="Gene3D" id="2.40.128.110">
    <property type="entry name" value="Lipid/polyisoprenoid-binding, YceI-like"/>
    <property type="match status" value="1"/>
</dbReference>
<dbReference type="PANTHER" id="PTHR34406">
    <property type="entry name" value="PROTEIN YCEI"/>
    <property type="match status" value="1"/>
</dbReference>
<dbReference type="InterPro" id="IPR007372">
    <property type="entry name" value="Lipid/polyisoprenoid-bd_YceI"/>
</dbReference>
<dbReference type="Pfam" id="PF04264">
    <property type="entry name" value="YceI"/>
    <property type="match status" value="1"/>
</dbReference>
<dbReference type="SUPFAM" id="SSF101874">
    <property type="entry name" value="YceI-like"/>
    <property type="match status" value="1"/>
</dbReference>
<feature type="domain" description="Lipid/polyisoprenoid-binding YceI-like" evidence="2">
    <location>
        <begin position="23"/>
        <end position="198"/>
    </location>
</feature>
<dbReference type="AlphaFoldDB" id="A0A4R0MWL8"/>
<keyword evidence="4" id="KW-1185">Reference proteome</keyword>
<evidence type="ECO:0000313" key="4">
    <source>
        <dbReference type="Proteomes" id="UP000292884"/>
    </source>
</evidence>
<name>A0A4R0MWL8_9SPHI</name>
<dbReference type="Proteomes" id="UP000292884">
    <property type="component" value="Unassembled WGS sequence"/>
</dbReference>
<comment type="caution">
    <text evidence="3">The sequence shown here is derived from an EMBL/GenBank/DDBJ whole genome shotgun (WGS) entry which is preliminary data.</text>
</comment>